<dbReference type="EMBL" id="JASJQH010000399">
    <property type="protein sequence ID" value="KAK9764600.1"/>
    <property type="molecule type" value="Genomic_DNA"/>
</dbReference>
<name>A0ABR2WSW5_9FUNG</name>
<sequence>MSRRTGFSEYIVEIVDDAPPNYENHLEQIINEYDGFVKFRYGTVYRGFSAFMPRSLAERFSRDTYVYRVSLVKRMHTMTGFRPQRTHLEGPVSIRMCH</sequence>
<evidence type="ECO:0000313" key="1">
    <source>
        <dbReference type="EMBL" id="KAK9764600.1"/>
    </source>
</evidence>
<accession>A0ABR2WSW5</accession>
<reference evidence="1 2" key="1">
    <citation type="submission" date="2023-04" db="EMBL/GenBank/DDBJ databases">
        <title>Genome of Basidiobolus ranarum AG-B5.</title>
        <authorList>
            <person name="Stajich J.E."/>
            <person name="Carter-House D."/>
            <person name="Gryganskyi A."/>
        </authorList>
    </citation>
    <scope>NUCLEOTIDE SEQUENCE [LARGE SCALE GENOMIC DNA]</scope>
    <source>
        <strain evidence="1 2">AG-B5</strain>
    </source>
</reference>
<dbReference type="Proteomes" id="UP001479436">
    <property type="component" value="Unassembled WGS sequence"/>
</dbReference>
<evidence type="ECO:0008006" key="3">
    <source>
        <dbReference type="Google" id="ProtNLM"/>
    </source>
</evidence>
<organism evidence="1 2">
    <name type="scientific">Basidiobolus ranarum</name>
    <dbReference type="NCBI Taxonomy" id="34480"/>
    <lineage>
        <taxon>Eukaryota</taxon>
        <taxon>Fungi</taxon>
        <taxon>Fungi incertae sedis</taxon>
        <taxon>Zoopagomycota</taxon>
        <taxon>Entomophthoromycotina</taxon>
        <taxon>Basidiobolomycetes</taxon>
        <taxon>Basidiobolales</taxon>
        <taxon>Basidiobolaceae</taxon>
        <taxon>Basidiobolus</taxon>
    </lineage>
</organism>
<proteinExistence type="predicted"/>
<protein>
    <recommendedName>
        <fullName evidence="3">Inhibitor I9 domain-containing protein</fullName>
    </recommendedName>
</protein>
<keyword evidence="2" id="KW-1185">Reference proteome</keyword>
<gene>
    <name evidence="1" type="ORF">K7432_007761</name>
</gene>
<comment type="caution">
    <text evidence="1">The sequence shown here is derived from an EMBL/GenBank/DDBJ whole genome shotgun (WGS) entry which is preliminary data.</text>
</comment>
<evidence type="ECO:0000313" key="2">
    <source>
        <dbReference type="Proteomes" id="UP001479436"/>
    </source>
</evidence>
<dbReference type="SUPFAM" id="SSF54897">
    <property type="entry name" value="Protease propeptides/inhibitors"/>
    <property type="match status" value="1"/>
</dbReference>